<feature type="compositionally biased region" description="Basic and acidic residues" evidence="7">
    <location>
        <begin position="258"/>
        <end position="267"/>
    </location>
</feature>
<dbReference type="InterPro" id="IPR000923">
    <property type="entry name" value="BlueCu_1"/>
</dbReference>
<dbReference type="CDD" id="cd04220">
    <property type="entry name" value="Halocyanin"/>
    <property type="match status" value="1"/>
</dbReference>
<gene>
    <name evidence="10" type="ORF">ACFR9U_07825</name>
</gene>
<organism evidence="10 11">
    <name type="scientific">Halorientalis brevis</name>
    <dbReference type="NCBI Taxonomy" id="1126241"/>
    <lineage>
        <taxon>Archaea</taxon>
        <taxon>Methanobacteriati</taxon>
        <taxon>Methanobacteriota</taxon>
        <taxon>Stenosarchaea group</taxon>
        <taxon>Halobacteria</taxon>
        <taxon>Halobacteriales</taxon>
        <taxon>Haloarculaceae</taxon>
        <taxon>Halorientalis</taxon>
    </lineage>
</organism>
<reference evidence="10 11" key="1">
    <citation type="journal article" date="2019" name="Int. J. Syst. Evol. Microbiol.">
        <title>The Global Catalogue of Microorganisms (GCM) 10K type strain sequencing project: providing services to taxonomists for standard genome sequencing and annotation.</title>
        <authorList>
            <consortium name="The Broad Institute Genomics Platform"/>
            <consortium name="The Broad Institute Genome Sequencing Center for Infectious Disease"/>
            <person name="Wu L."/>
            <person name="Ma J."/>
        </authorList>
    </citation>
    <scope>NUCLEOTIDE SEQUENCE [LARGE SCALE GENOMIC DNA]</scope>
    <source>
        <strain evidence="10 11">CGMCC 1.12125</strain>
    </source>
</reference>
<evidence type="ECO:0000256" key="6">
    <source>
        <dbReference type="ARBA" id="ARBA00023136"/>
    </source>
</evidence>
<dbReference type="PANTHER" id="PTHR34192">
    <property type="entry name" value="PLASTOCYANIN MAJOR ISOFORM, CHLOROPLASTIC-RELATED"/>
    <property type="match status" value="1"/>
</dbReference>
<comment type="subcellular location">
    <subcellularLocation>
        <location evidence="1">Membrane</location>
    </subcellularLocation>
</comment>
<evidence type="ECO:0000256" key="3">
    <source>
        <dbReference type="ARBA" id="ARBA00022723"/>
    </source>
</evidence>
<dbReference type="GO" id="GO:0016020">
    <property type="term" value="C:membrane"/>
    <property type="evidence" value="ECO:0007669"/>
    <property type="project" value="UniProtKB-SubCell"/>
</dbReference>
<dbReference type="Pfam" id="PF16502">
    <property type="entry name" value="DUF5059"/>
    <property type="match status" value="1"/>
</dbReference>
<keyword evidence="5" id="KW-0186">Copper</keyword>
<dbReference type="AlphaFoldDB" id="A0ABD6CCF6"/>
<evidence type="ECO:0000256" key="7">
    <source>
        <dbReference type="SAM" id="MobiDB-lite"/>
    </source>
</evidence>
<feature type="domain" description="Blue (type 1) copper" evidence="8">
    <location>
        <begin position="286"/>
        <end position="393"/>
    </location>
</feature>
<dbReference type="InterPro" id="IPR008972">
    <property type="entry name" value="Cupredoxin"/>
</dbReference>
<feature type="region of interest" description="Disordered" evidence="7">
    <location>
        <begin position="255"/>
        <end position="279"/>
    </location>
</feature>
<evidence type="ECO:0000256" key="1">
    <source>
        <dbReference type="ARBA" id="ARBA00004370"/>
    </source>
</evidence>
<dbReference type="PANTHER" id="PTHR34192:SF10">
    <property type="entry name" value="PLASTOCYANIN MAJOR ISOFORM, CHLOROPLASTIC-RELATED"/>
    <property type="match status" value="1"/>
</dbReference>
<evidence type="ECO:0000313" key="10">
    <source>
        <dbReference type="EMBL" id="MFD1586887.1"/>
    </source>
</evidence>
<evidence type="ECO:0000313" key="11">
    <source>
        <dbReference type="Proteomes" id="UP001597119"/>
    </source>
</evidence>
<dbReference type="Pfam" id="PF00127">
    <property type="entry name" value="Copper-bind"/>
    <property type="match status" value="1"/>
</dbReference>
<accession>A0ABD6CCF6</accession>
<evidence type="ECO:0000256" key="2">
    <source>
        <dbReference type="ARBA" id="ARBA00022448"/>
    </source>
</evidence>
<comment type="caution">
    <text evidence="10">The sequence shown here is derived from an EMBL/GenBank/DDBJ whole genome shotgun (WGS) entry which is preliminary data.</text>
</comment>
<keyword evidence="6" id="KW-0472">Membrane</keyword>
<evidence type="ECO:0000259" key="8">
    <source>
        <dbReference type="Pfam" id="PF00127"/>
    </source>
</evidence>
<dbReference type="InterPro" id="IPR032445">
    <property type="entry name" value="DUF5059"/>
</dbReference>
<dbReference type="EMBL" id="JBHUDJ010000003">
    <property type="protein sequence ID" value="MFD1586887.1"/>
    <property type="molecule type" value="Genomic_DNA"/>
</dbReference>
<name>A0ABD6CCF6_9EURY</name>
<evidence type="ECO:0000259" key="9">
    <source>
        <dbReference type="Pfam" id="PF16502"/>
    </source>
</evidence>
<keyword evidence="2" id="KW-0813">Transport</keyword>
<feature type="domain" description="DUF5059" evidence="9">
    <location>
        <begin position="2"/>
        <end position="254"/>
    </location>
</feature>
<dbReference type="SUPFAM" id="SSF49503">
    <property type="entry name" value="Cupredoxins"/>
    <property type="match status" value="1"/>
</dbReference>
<sequence>DVFERFEADEAGLHEAVESTDEEIYESFESAISSLQTAMSNGNDGAVETNATKVMDELLGYMTTAGSAAQVGAAESSYMAARGFDAAALAALDEGSRGKAITQSALQYFEGGAGGFHEALEEADRATYESFESDLSAVGSAAQSGGDAYGAATTFYGDAVAAAYAVVNAAGGSFGGAAATVVDDVFKSFEANDGGIHETLEEADKGAYETFESKLDAFSTALGENGDVRGTASAFANATQRGQFAVVGALGKSPISESGERSGHETTYEGGPNVQKGVPSDADHVVKSKPISFEPKELTVEKGDTVAFEFAGGEPHSVTAYEDEIPSGAEYWASGGFDSESAAREGWDEDSGTVKGAISTGQSYVHTFETTGTHEYFCIPHEGMGMKGTIVVEA</sequence>
<protein>
    <submittedName>
        <fullName evidence="10">DUF5059 domain-containing protein</fullName>
    </submittedName>
</protein>
<dbReference type="Gene3D" id="2.60.40.420">
    <property type="entry name" value="Cupredoxins - blue copper proteins"/>
    <property type="match status" value="1"/>
</dbReference>
<keyword evidence="11" id="KW-1185">Reference proteome</keyword>
<dbReference type="Proteomes" id="UP001597119">
    <property type="component" value="Unassembled WGS sequence"/>
</dbReference>
<keyword evidence="3" id="KW-0479">Metal-binding</keyword>
<evidence type="ECO:0000256" key="5">
    <source>
        <dbReference type="ARBA" id="ARBA00023008"/>
    </source>
</evidence>
<dbReference type="RefSeq" id="WP_379814092.1">
    <property type="nucleotide sequence ID" value="NZ_JBHUDJ010000003.1"/>
</dbReference>
<proteinExistence type="predicted"/>
<feature type="non-terminal residue" evidence="10">
    <location>
        <position position="1"/>
    </location>
</feature>
<dbReference type="GO" id="GO:0046872">
    <property type="term" value="F:metal ion binding"/>
    <property type="evidence" value="ECO:0007669"/>
    <property type="project" value="UniProtKB-KW"/>
</dbReference>
<keyword evidence="4" id="KW-0249">Electron transport</keyword>
<evidence type="ECO:0000256" key="4">
    <source>
        <dbReference type="ARBA" id="ARBA00022982"/>
    </source>
</evidence>